<dbReference type="AlphaFoldDB" id="A0A952KCW0"/>
<proteinExistence type="predicted"/>
<dbReference type="EMBL" id="JAEKLZ010000113">
    <property type="protein sequence ID" value="MBW8724522.1"/>
    <property type="molecule type" value="Genomic_DNA"/>
</dbReference>
<reference evidence="1" key="1">
    <citation type="submission" date="2020-06" db="EMBL/GenBank/DDBJ databases">
        <title>Stable isotope informed genome-resolved metagenomics uncovers potential trophic interactions in rhizosphere soil.</title>
        <authorList>
            <person name="Starr E.P."/>
            <person name="Shi S."/>
            <person name="Blazewicz S.J."/>
            <person name="Koch B.J."/>
            <person name="Probst A.J."/>
            <person name="Hungate B.A."/>
            <person name="Pett-Ridge J."/>
            <person name="Firestone M.K."/>
            <person name="Banfield J.F."/>
        </authorList>
    </citation>
    <scope>NUCLEOTIDE SEQUENCE</scope>
    <source>
        <strain evidence="1">YM_69_17</strain>
    </source>
</reference>
<name>A0A952KCW0_9PROT</name>
<dbReference type="Proteomes" id="UP000700706">
    <property type="component" value="Unassembled WGS sequence"/>
</dbReference>
<sequence>MRLIFIYGQPASGKLTVARELAARTGLPVFHNHLVVDAVSAVFPFGSAEFVALRERFWLDVLGAAARAGRSLIFTFAPEPTVSPTFATHARAVVEEAGGSVVFVALTVSAQAQEKRLAEPGRSAFGKLRSVELLQRLRSDFDACMSQMPPASTVIDTDRMTAAEAAAVIAEGIPA</sequence>
<dbReference type="InterPro" id="IPR027417">
    <property type="entry name" value="P-loop_NTPase"/>
</dbReference>
<evidence type="ECO:0000313" key="1">
    <source>
        <dbReference type="EMBL" id="MBW8724522.1"/>
    </source>
</evidence>
<comment type="caution">
    <text evidence="1">The sequence shown here is derived from an EMBL/GenBank/DDBJ whole genome shotgun (WGS) entry which is preliminary data.</text>
</comment>
<evidence type="ECO:0000313" key="2">
    <source>
        <dbReference type="Proteomes" id="UP000700706"/>
    </source>
</evidence>
<dbReference type="Gene3D" id="3.40.50.300">
    <property type="entry name" value="P-loop containing nucleotide triphosphate hydrolases"/>
    <property type="match status" value="1"/>
</dbReference>
<dbReference type="SUPFAM" id="SSF52540">
    <property type="entry name" value="P-loop containing nucleoside triphosphate hydrolases"/>
    <property type="match status" value="1"/>
</dbReference>
<gene>
    <name evidence="1" type="ORF">JF625_05110</name>
</gene>
<accession>A0A952KCW0</accession>
<organism evidence="1 2">
    <name type="scientific">Inquilinus limosus</name>
    <dbReference type="NCBI Taxonomy" id="171674"/>
    <lineage>
        <taxon>Bacteria</taxon>
        <taxon>Pseudomonadati</taxon>
        <taxon>Pseudomonadota</taxon>
        <taxon>Alphaproteobacteria</taxon>
        <taxon>Rhodospirillales</taxon>
        <taxon>Rhodospirillaceae</taxon>
        <taxon>Inquilinus</taxon>
    </lineage>
</organism>
<protein>
    <submittedName>
        <fullName evidence="1">AAA family ATPase</fullName>
    </submittedName>
</protein>